<feature type="compositionally biased region" description="Polar residues" evidence="4">
    <location>
        <begin position="2172"/>
        <end position="2183"/>
    </location>
</feature>
<dbReference type="PANTHER" id="PTHR12607">
    <property type="entry name" value="ADENOMATOUS POLYPOSIS COLI PROTEIN FAMILY"/>
    <property type="match status" value="1"/>
</dbReference>
<feature type="region of interest" description="Disordered" evidence="4">
    <location>
        <begin position="1658"/>
        <end position="1748"/>
    </location>
</feature>
<feature type="region of interest" description="Disordered" evidence="4">
    <location>
        <begin position="1624"/>
        <end position="1644"/>
    </location>
</feature>
<organism evidence="5 6">
    <name type="scientific">Paragonimus westermani</name>
    <dbReference type="NCBI Taxonomy" id="34504"/>
    <lineage>
        <taxon>Eukaryota</taxon>
        <taxon>Metazoa</taxon>
        <taxon>Spiralia</taxon>
        <taxon>Lophotrochozoa</taxon>
        <taxon>Platyhelminthes</taxon>
        <taxon>Trematoda</taxon>
        <taxon>Digenea</taxon>
        <taxon>Plagiorchiida</taxon>
        <taxon>Troglotremata</taxon>
        <taxon>Troglotrematidae</taxon>
        <taxon>Paragonimus</taxon>
    </lineage>
</organism>
<dbReference type="GO" id="GO:0007026">
    <property type="term" value="P:negative regulation of microtubule depolymerization"/>
    <property type="evidence" value="ECO:0007669"/>
    <property type="project" value="TreeGrafter"/>
</dbReference>
<evidence type="ECO:0000256" key="2">
    <source>
        <dbReference type="ARBA" id="ARBA00022687"/>
    </source>
</evidence>
<evidence type="ECO:0008006" key="7">
    <source>
        <dbReference type="Google" id="ProtNLM"/>
    </source>
</evidence>
<feature type="compositionally biased region" description="Acidic residues" evidence="4">
    <location>
        <begin position="1049"/>
        <end position="1069"/>
    </location>
</feature>
<comment type="similarity">
    <text evidence="1">Belongs to the adenomatous polyposis coli (APC) family.</text>
</comment>
<keyword evidence="3" id="KW-0175">Coiled coil</keyword>
<accession>A0A8T0DFL1</accession>
<comment type="caution">
    <text evidence="5">The sequence shown here is derived from an EMBL/GenBank/DDBJ whole genome shotgun (WGS) entry which is preliminary data.</text>
</comment>
<proteinExistence type="inferred from homology"/>
<feature type="coiled-coil region" evidence="3">
    <location>
        <begin position="744"/>
        <end position="771"/>
    </location>
</feature>
<dbReference type="InterPro" id="IPR009224">
    <property type="entry name" value="SAMP"/>
</dbReference>
<dbReference type="SMART" id="SM00185">
    <property type="entry name" value="ARM"/>
    <property type="match status" value="5"/>
</dbReference>
<dbReference type="GO" id="GO:0016055">
    <property type="term" value="P:Wnt signaling pathway"/>
    <property type="evidence" value="ECO:0007669"/>
    <property type="project" value="UniProtKB-KW"/>
</dbReference>
<feature type="region of interest" description="Disordered" evidence="4">
    <location>
        <begin position="2272"/>
        <end position="2305"/>
    </location>
</feature>
<dbReference type="PANTHER" id="PTHR12607:SF12">
    <property type="entry name" value="APC-LIKE, ISOFORM A-RELATED"/>
    <property type="match status" value="1"/>
</dbReference>
<feature type="region of interest" description="Disordered" evidence="4">
    <location>
        <begin position="2171"/>
        <end position="2204"/>
    </location>
</feature>
<feature type="compositionally biased region" description="Low complexity" evidence="4">
    <location>
        <begin position="1353"/>
        <end position="1370"/>
    </location>
</feature>
<dbReference type="GO" id="GO:0030877">
    <property type="term" value="C:beta-catenin destruction complex"/>
    <property type="evidence" value="ECO:0007669"/>
    <property type="project" value="TreeGrafter"/>
</dbReference>
<dbReference type="GO" id="GO:0001708">
    <property type="term" value="P:cell fate specification"/>
    <property type="evidence" value="ECO:0007669"/>
    <property type="project" value="TreeGrafter"/>
</dbReference>
<dbReference type="InterPro" id="IPR026818">
    <property type="entry name" value="Apc_fam"/>
</dbReference>
<dbReference type="GO" id="GO:0005881">
    <property type="term" value="C:cytoplasmic microtubule"/>
    <property type="evidence" value="ECO:0007669"/>
    <property type="project" value="TreeGrafter"/>
</dbReference>
<feature type="compositionally biased region" description="Basic and acidic residues" evidence="4">
    <location>
        <begin position="1248"/>
        <end position="1257"/>
    </location>
</feature>
<feature type="region of interest" description="Disordered" evidence="4">
    <location>
        <begin position="1353"/>
        <end position="1406"/>
    </location>
</feature>
<keyword evidence="2" id="KW-0879">Wnt signaling pathway</keyword>
<dbReference type="Pfam" id="PF00514">
    <property type="entry name" value="Arm"/>
    <property type="match status" value="1"/>
</dbReference>
<dbReference type="Pfam" id="PF05924">
    <property type="entry name" value="SAMP"/>
    <property type="match status" value="1"/>
</dbReference>
<feature type="region of interest" description="Disordered" evidence="4">
    <location>
        <begin position="1947"/>
        <end position="1969"/>
    </location>
</feature>
<dbReference type="GO" id="GO:0090090">
    <property type="term" value="P:negative regulation of canonical Wnt signaling pathway"/>
    <property type="evidence" value="ECO:0007669"/>
    <property type="project" value="TreeGrafter"/>
</dbReference>
<feature type="compositionally biased region" description="Low complexity" evidence="4">
    <location>
        <begin position="1692"/>
        <end position="1702"/>
    </location>
</feature>
<feature type="compositionally biased region" description="Low complexity" evidence="4">
    <location>
        <begin position="1630"/>
        <end position="1644"/>
    </location>
</feature>
<sequence>MQQPSFPVSGHFSAAHLNSNGSSCANRVQQHLYQNFIPNSPASCARGTLDVCVNQRKADNHNHSTPHSMIGPADCSSCSVRWSNPGPWMSPTGSAPYHHGHRVSLANTGDHISVATNTCVQRDLSGHRNTGSFPLPPEAYNDNSHCRSPNLHHHNATANDSVFVPQSTHVPSVSSLCSPLANRSKMREPACLPAASSVTCKRNPPPPPPPRSGSWLGRTPADVIRQPHPTANVGPHQPQQQQQQPYRPCPSQMQNHQPRLCQQQNAVVSSSIGLRSVPSQAAHFRPFELKTNHNMCNSTGDHSAQLSNDSRVPQYPTFSLVTSITRQALPPQIAQFSTSIPATLPSADKVTGNDAIEPPALLPVRAEVTDRLLQLLIRHFSATPVKSATAPVCPTKDKATLDRLLQTVCSPDSRHLSPSGQLRYVDSQMASVAQRILPHLVRIIYTQLADRGTGLCENEYTHFSNDIQPSDGESRFLPANAVQCSAEPDLMTTSTDSRLSCTEEEECGREDDDVEETVLDVLDEGCSKPGCTELDALPLGTSIAELKNAAIEAICRLVPLCQPDVNLCERDMGIVRLLVTINAYSSIQQTRLSQPTEFRACKANEPIEPILVLPALRCPVAEVAALVRLSFYPEHRAAICDLGGVHALIALLRTEHAVWTKRGPVRSSTSTSAILDTVSSTAVSATGQNICTRADQQQPVGYVQTSQSGHLLETSIALRRYICMALTNLTFGVPENKALLCRRVTNLEALLAQVETSNEELKQVAASVLRNLCWRTDSRSKLALRRVNAPRRLTVAAMTSQRDSTLRTTLSALWNLSAHCTYNKRAVCGVDGVFPFLLGLLHCQDLANRVVIMENSGGILRNISAVIAGREDYRAILQQNNCYPILIDLLRNAPSLTVVVNVCGTLWNLTAAPHCPAAELLVLCRLGVVDWLHQLAQSPHELVRNSSTAVLRNLMHPTSLQSDISTCSSYCAASDIRSTNGLDTVRSTDQPVTSQNSPLSAHAHSLIGLDDAEDGDQKLTPVDQSCRRRSNARARLRFGLLSVVLEANDADEEAAAESEEDEEEEEDVETYDHDGDGDSSQTSIYPDQEALVTDESTELLRANATIIQSLPQVDTRRPLNTQSVSDYHSWNPSDNEDEQAYVYAEEGTPFPPDSTTASCLDLHQPRTHVELTRDDDHATYYSLKHRYYDISGHQPTTLTSYSFTEAVPQVYTMENTPSQLEGAYPSVDGTSSPRLNRNEANVNTFSHEPSRPEAARVDDEEADDEAPQLPSPPPDVSGLVSPLLSLQLDDDYANGLSTAFTLPPPPICVTALTGGNTVVIDESQTSSAVRSPLIFSRGSSSYLSSTDLGSLPVGLQSSPQSEYSSQPMPQELEFPEGEGSSPRSHAVASHSDSAAEDECEPVGEEEEGLAPLAFSNGDGVEEGNEGEEVKLAFAEEGTPQDAVSLLDEPSTNYVLHDRNFDYAFGKAKHHPTACAHWNNENVPNPVDRTMSLMVEDGDDEDEQGQTHILQQCIASAMPTNVSFALRSEVSNGLKFAASVSEGVLFSQTDDSVQAFAVEDTPFGTSTKTSSLSDLYSSGRKSPVHFTECHLSSSGRRICNQKDNPPGASDDHELFTCINHSSNNTRGIEGDGSSNSSSLSGDTSSDLLSEVIQSAMPKSAQTGLLVSSPGPPDGDCVQLYAVEGTPGEDDLSESSSMQNMGSSDLNSSISQPSLHCSSTTSPLTTAPPHCVDIPQPNPPAPPRRTTSAVSLRKDPFAPTGPSVVRPQATVAPMPQVARCSPTTTEPSDILSVGSDTYELHKSPFTRETGVFNVVDKDDASSFSSLLSIESVGLEHNLLQECISSAMPRPRLSGPLRKHHPHHQLPLWHQLPSDMCSIEGTPLEQDETLLSYGPQIELESNSNAVGQPAPFFHNGFSVPGTQLPSIGSSSNIPVEFNSVSALMTDTTEPTKISSIPAPSVAVPNTKRTDSKSEHRFGAAGAFHFLDCGSGGARHPPQHSSPVTKNVTAVAPSDRGKVIAHETSKKQLCDLGSSEARSIDAGKNIGDSPSAISQLPIRTSRLPIMSNPLAVTNPLRSTRGSESSGLTATERMVVEGAETVLAVLTNDSSDGERDDSIIAISKSDSAGVLPAARRAPTSNIEPLRAIRPPTNQIPSVSQSSVYGIPTRFVQPSRVIKSSPTPQSGLVRSTRPKHVTNQPHTSRFSPSFVHGAQNTKASITPDKRNPNTTVCIANKPNRVSASCSMHSKTATSAKTALRLPTQHFLPGRRSALTCPSSATVRSPIASRSTSVSGSQTNLHSAMRGVPGSHPVSAHSVCAALAKQDRAISTVVGSKPALSSPAKRIQETTAHHVYNQVSKARTTLGGSTSTRVSLTSLNPSDNDSHSTKFGFLSSTELNQLDSTSSNSPKPIRGGRKSLTGWSAHFACFCLLLTNPWFSSVTFTVSNMPTVVFT</sequence>
<dbReference type="GO" id="GO:0008017">
    <property type="term" value="F:microtubule binding"/>
    <property type="evidence" value="ECO:0007669"/>
    <property type="project" value="TreeGrafter"/>
</dbReference>
<feature type="compositionally biased region" description="Polar residues" evidence="4">
    <location>
        <begin position="1703"/>
        <end position="1715"/>
    </location>
</feature>
<dbReference type="InterPro" id="IPR016024">
    <property type="entry name" value="ARM-type_fold"/>
</dbReference>
<dbReference type="InterPro" id="IPR011989">
    <property type="entry name" value="ARM-like"/>
</dbReference>
<dbReference type="Proteomes" id="UP000699462">
    <property type="component" value="Unassembled WGS sequence"/>
</dbReference>
<feature type="region of interest" description="Disordered" evidence="4">
    <location>
        <begin position="1219"/>
        <end position="1281"/>
    </location>
</feature>
<feature type="compositionally biased region" description="Polar residues" evidence="4">
    <location>
        <begin position="2272"/>
        <end position="2295"/>
    </location>
</feature>
<dbReference type="SUPFAM" id="SSF48371">
    <property type="entry name" value="ARM repeat"/>
    <property type="match status" value="1"/>
</dbReference>
<protein>
    <recommendedName>
        <fullName evidence="7">Adenomatous polyposis coli protein</fullName>
    </recommendedName>
</protein>
<evidence type="ECO:0000256" key="3">
    <source>
        <dbReference type="SAM" id="Coils"/>
    </source>
</evidence>
<feature type="compositionally biased region" description="Polar residues" evidence="4">
    <location>
        <begin position="1228"/>
        <end position="1247"/>
    </location>
</feature>
<feature type="region of interest" description="Disordered" evidence="4">
    <location>
        <begin position="1049"/>
        <end position="1087"/>
    </location>
</feature>
<keyword evidence="6" id="KW-1185">Reference proteome</keyword>
<dbReference type="GO" id="GO:0007399">
    <property type="term" value="P:nervous system development"/>
    <property type="evidence" value="ECO:0007669"/>
    <property type="project" value="TreeGrafter"/>
</dbReference>
<dbReference type="GO" id="GO:0045295">
    <property type="term" value="F:gamma-catenin binding"/>
    <property type="evidence" value="ECO:0007669"/>
    <property type="project" value="TreeGrafter"/>
</dbReference>
<gene>
    <name evidence="5" type="ORF">P879_05596</name>
</gene>
<feature type="compositionally biased region" description="Low complexity" evidence="4">
    <location>
        <begin position="1716"/>
        <end position="1727"/>
    </location>
</feature>
<evidence type="ECO:0000256" key="1">
    <source>
        <dbReference type="ARBA" id="ARBA00009051"/>
    </source>
</evidence>
<evidence type="ECO:0000313" key="6">
    <source>
        <dbReference type="Proteomes" id="UP000699462"/>
    </source>
</evidence>
<dbReference type="GO" id="GO:0016477">
    <property type="term" value="P:cell migration"/>
    <property type="evidence" value="ECO:0007669"/>
    <property type="project" value="TreeGrafter"/>
</dbReference>
<reference evidence="5 6" key="1">
    <citation type="submission" date="2019-07" db="EMBL/GenBank/DDBJ databases">
        <title>Annotation for the trematode Paragonimus westermani.</title>
        <authorList>
            <person name="Choi Y.-J."/>
        </authorList>
    </citation>
    <scope>NUCLEOTIDE SEQUENCE [LARGE SCALE GENOMIC DNA]</scope>
    <source>
        <strain evidence="5">180907_Pwestermani</strain>
    </source>
</reference>
<dbReference type="OrthoDB" id="5918429at2759"/>
<dbReference type="Gene3D" id="1.25.10.10">
    <property type="entry name" value="Leucine-rich Repeat Variant"/>
    <property type="match status" value="1"/>
</dbReference>
<dbReference type="EMBL" id="JTDF01006492">
    <property type="protein sequence ID" value="KAF8565571.1"/>
    <property type="molecule type" value="Genomic_DNA"/>
</dbReference>
<feature type="region of interest" description="Disordered" evidence="4">
    <location>
        <begin position="196"/>
        <end position="257"/>
    </location>
</feature>
<evidence type="ECO:0000256" key="4">
    <source>
        <dbReference type="SAM" id="MobiDB-lite"/>
    </source>
</evidence>
<dbReference type="GO" id="GO:0007389">
    <property type="term" value="P:pattern specification process"/>
    <property type="evidence" value="ECO:0007669"/>
    <property type="project" value="TreeGrafter"/>
</dbReference>
<dbReference type="GO" id="GO:0016342">
    <property type="term" value="C:catenin complex"/>
    <property type="evidence" value="ECO:0007669"/>
    <property type="project" value="TreeGrafter"/>
</dbReference>
<feature type="compositionally biased region" description="Acidic residues" evidence="4">
    <location>
        <begin position="1394"/>
        <end position="1406"/>
    </location>
</feature>
<dbReference type="InterPro" id="IPR000225">
    <property type="entry name" value="Armadillo"/>
</dbReference>
<evidence type="ECO:0000313" key="5">
    <source>
        <dbReference type="EMBL" id="KAF8565571.1"/>
    </source>
</evidence>
<name>A0A8T0DFL1_9TREM</name>
<feature type="compositionally biased region" description="Low complexity" evidence="4">
    <location>
        <begin position="235"/>
        <end position="252"/>
    </location>
</feature>
<dbReference type="GO" id="GO:0008013">
    <property type="term" value="F:beta-catenin binding"/>
    <property type="evidence" value="ECO:0007669"/>
    <property type="project" value="InterPro"/>
</dbReference>
<feature type="compositionally biased region" description="Polar residues" evidence="4">
    <location>
        <begin position="2191"/>
        <end position="2201"/>
    </location>
</feature>